<keyword evidence="1" id="KW-1133">Transmembrane helix</keyword>
<dbReference type="Proteomes" id="UP000451233">
    <property type="component" value="Unassembled WGS sequence"/>
</dbReference>
<keyword evidence="1" id="KW-0472">Membrane</keyword>
<evidence type="ECO:0000313" key="2">
    <source>
        <dbReference type="EMBL" id="MXV14749.1"/>
    </source>
</evidence>
<organism evidence="2 3">
    <name type="scientific">Hufsiella ginkgonis</name>
    <dbReference type="NCBI Taxonomy" id="2695274"/>
    <lineage>
        <taxon>Bacteria</taxon>
        <taxon>Pseudomonadati</taxon>
        <taxon>Bacteroidota</taxon>
        <taxon>Sphingobacteriia</taxon>
        <taxon>Sphingobacteriales</taxon>
        <taxon>Sphingobacteriaceae</taxon>
        <taxon>Hufsiella</taxon>
    </lineage>
</organism>
<proteinExistence type="predicted"/>
<dbReference type="InterPro" id="IPR007354">
    <property type="entry name" value="CruF-like"/>
</dbReference>
<dbReference type="PANTHER" id="PTHR39419">
    <property type="entry name" value="SLL0814 PROTEIN"/>
    <property type="match status" value="1"/>
</dbReference>
<evidence type="ECO:0000256" key="1">
    <source>
        <dbReference type="SAM" id="Phobius"/>
    </source>
</evidence>
<evidence type="ECO:0000313" key="3">
    <source>
        <dbReference type="Proteomes" id="UP000451233"/>
    </source>
</evidence>
<feature type="transmembrane region" description="Helical" evidence="1">
    <location>
        <begin position="105"/>
        <end position="126"/>
    </location>
</feature>
<gene>
    <name evidence="2" type="ORF">GS398_05525</name>
</gene>
<reference evidence="2 3" key="1">
    <citation type="submission" date="2019-11" db="EMBL/GenBank/DDBJ databases">
        <title>Pedobacter sp. HMF7056 Genome sequencing and assembly.</title>
        <authorList>
            <person name="Kang H."/>
            <person name="Kim H."/>
            <person name="Joh K."/>
        </authorList>
    </citation>
    <scope>NUCLEOTIDE SEQUENCE [LARGE SCALE GENOMIC DNA]</scope>
    <source>
        <strain evidence="2 3">HMF7056</strain>
    </source>
</reference>
<feature type="transmembrane region" description="Helical" evidence="1">
    <location>
        <begin position="133"/>
        <end position="150"/>
    </location>
</feature>
<feature type="transmembrane region" description="Helical" evidence="1">
    <location>
        <begin position="12"/>
        <end position="31"/>
    </location>
</feature>
<dbReference type="PANTHER" id="PTHR39419:SF1">
    <property type="entry name" value="SLL0814 PROTEIN"/>
    <property type="match status" value="1"/>
</dbReference>
<feature type="transmembrane region" description="Helical" evidence="1">
    <location>
        <begin position="170"/>
        <end position="189"/>
    </location>
</feature>
<comment type="caution">
    <text evidence="2">The sequence shown here is derived from an EMBL/GenBank/DDBJ whole genome shotgun (WGS) entry which is preliminary data.</text>
</comment>
<dbReference type="RefSeq" id="WP_160905700.1">
    <property type="nucleotide sequence ID" value="NZ_WVHS01000001.1"/>
</dbReference>
<sequence>MERPQDRFVKRYGAAALVVLFHAVGLAGFLLADTESLFLAIVPFHLLLMGGLLIADQRERNHRFWRAVSLVYTGGFLVELAGVKTGVIFGHYAYGSTLGVKAGGVPLLIGLNWVLLVCGAGAVTAYLGIKNRWLAAFAGAMLLAALDRLIEPVAVKYNYWRWEDNHVPVQNYVAWLVVSFIMLVIWGRLVQQPRNLAAATLYLVQLVFFAALAKF</sequence>
<keyword evidence="1" id="KW-0812">Transmembrane</keyword>
<feature type="transmembrane region" description="Helical" evidence="1">
    <location>
        <begin position="196"/>
        <end position="213"/>
    </location>
</feature>
<feature type="transmembrane region" description="Helical" evidence="1">
    <location>
        <begin position="67"/>
        <end position="93"/>
    </location>
</feature>
<dbReference type="EMBL" id="WVHS01000001">
    <property type="protein sequence ID" value="MXV14749.1"/>
    <property type="molecule type" value="Genomic_DNA"/>
</dbReference>
<dbReference type="Pfam" id="PF04240">
    <property type="entry name" value="Caroten_synth"/>
    <property type="match status" value="1"/>
</dbReference>
<keyword evidence="3" id="KW-1185">Reference proteome</keyword>
<feature type="transmembrane region" description="Helical" evidence="1">
    <location>
        <begin position="37"/>
        <end position="55"/>
    </location>
</feature>
<dbReference type="AlphaFoldDB" id="A0A7K1XVF7"/>
<protein>
    <submittedName>
        <fullName evidence="2">Carotenoid biosynthesis protein</fullName>
    </submittedName>
</protein>
<accession>A0A7K1XVF7</accession>
<name>A0A7K1XVF7_9SPHI</name>